<dbReference type="InterPro" id="IPR027424">
    <property type="entry name" value="Glucose_Oxidase_domain_2"/>
</dbReference>
<feature type="domain" description="Glucose-methanol-choline oxidoreductase N-terminal" evidence="6">
    <location>
        <begin position="25"/>
        <end position="128"/>
    </location>
</feature>
<dbReference type="VEuPathDB" id="FungiDB:Bcin12g05160"/>
<evidence type="ECO:0000256" key="1">
    <source>
        <dbReference type="ARBA" id="ARBA00001974"/>
    </source>
</evidence>
<dbReference type="KEGG" id="bfu:BCIN_12g05160"/>
<evidence type="ECO:0000256" key="2">
    <source>
        <dbReference type="ARBA" id="ARBA00010790"/>
    </source>
</evidence>
<dbReference type="Gene3D" id="3.50.50.60">
    <property type="entry name" value="FAD/NAD(P)-binding domain"/>
    <property type="match status" value="1"/>
</dbReference>
<organism evidence="7 8">
    <name type="scientific">Botryotinia fuckeliana (strain B05.10)</name>
    <name type="common">Noble rot fungus</name>
    <name type="synonym">Botrytis cinerea</name>
    <dbReference type="NCBI Taxonomy" id="332648"/>
    <lineage>
        <taxon>Eukaryota</taxon>
        <taxon>Fungi</taxon>
        <taxon>Dikarya</taxon>
        <taxon>Ascomycota</taxon>
        <taxon>Pezizomycotina</taxon>
        <taxon>Leotiomycetes</taxon>
        <taxon>Helotiales</taxon>
        <taxon>Sclerotiniaceae</taxon>
        <taxon>Botrytis</taxon>
    </lineage>
</organism>
<name>A0A384JZH7_BOTFB</name>
<proteinExistence type="inferred from homology"/>
<evidence type="ECO:0000256" key="5">
    <source>
        <dbReference type="ARBA" id="ARBA00023002"/>
    </source>
</evidence>
<evidence type="ECO:0000259" key="6">
    <source>
        <dbReference type="Pfam" id="PF00732"/>
    </source>
</evidence>
<dbReference type="GO" id="GO:0016614">
    <property type="term" value="F:oxidoreductase activity, acting on CH-OH group of donors"/>
    <property type="evidence" value="ECO:0007669"/>
    <property type="project" value="InterPro"/>
</dbReference>
<dbReference type="Pfam" id="PF00732">
    <property type="entry name" value="GMC_oxred_N"/>
    <property type="match status" value="1"/>
</dbReference>
<keyword evidence="4" id="KW-0274">FAD</keyword>
<dbReference type="InterPro" id="IPR036188">
    <property type="entry name" value="FAD/NAD-bd_sf"/>
</dbReference>
<dbReference type="EMBL" id="CP009816">
    <property type="protein sequence ID" value="ATZ55973.1"/>
    <property type="molecule type" value="Genomic_DNA"/>
</dbReference>
<dbReference type="GO" id="GO:0050660">
    <property type="term" value="F:flavin adenine dinucleotide binding"/>
    <property type="evidence" value="ECO:0007669"/>
    <property type="project" value="InterPro"/>
</dbReference>
<dbReference type="PANTHER" id="PTHR11552">
    <property type="entry name" value="GLUCOSE-METHANOL-CHOLINE GMC OXIDOREDUCTASE"/>
    <property type="match status" value="1"/>
</dbReference>
<dbReference type="RefSeq" id="XP_024552299.1">
    <property type="nucleotide sequence ID" value="XM_024696488.1"/>
</dbReference>
<dbReference type="Gene3D" id="4.10.450.10">
    <property type="entry name" value="Glucose Oxidase, domain 2"/>
    <property type="match status" value="1"/>
</dbReference>
<keyword evidence="3" id="KW-0285">Flavoprotein</keyword>
<sequence>MSENAFTGSSIGGFVNNSTVNGVAKERSYAANAYFKPAQNRSDIHLVTNSLVEKIILNKESGEAVAKGVKVTIKGVEHIFQAGKEVIVAARALNSPKILELSGIGEAELLRSLGVDIYVENSSVGENF</sequence>
<reference evidence="7 8" key="1">
    <citation type="journal article" date="2011" name="PLoS Genet.">
        <title>Genomic analysis of the necrotrophic fungal pathogens Sclerotinia sclerotiorum and Botrytis cinerea.</title>
        <authorList>
            <person name="Amselem J."/>
            <person name="Cuomo C.A."/>
            <person name="van Kan J.A."/>
            <person name="Viaud M."/>
            <person name="Benito E.P."/>
            <person name="Couloux A."/>
            <person name="Coutinho P.M."/>
            <person name="de Vries R.P."/>
            <person name="Dyer P.S."/>
            <person name="Fillinger S."/>
            <person name="Fournier E."/>
            <person name="Gout L."/>
            <person name="Hahn M."/>
            <person name="Kohn L."/>
            <person name="Lapalu N."/>
            <person name="Plummer K.M."/>
            <person name="Pradier J.M."/>
            <person name="Quevillon E."/>
            <person name="Sharon A."/>
            <person name="Simon A."/>
            <person name="ten Have A."/>
            <person name="Tudzynski B."/>
            <person name="Tudzynski P."/>
            <person name="Wincker P."/>
            <person name="Andrew M."/>
            <person name="Anthouard V."/>
            <person name="Beever R.E."/>
            <person name="Beffa R."/>
            <person name="Benoit I."/>
            <person name="Bouzid O."/>
            <person name="Brault B."/>
            <person name="Chen Z."/>
            <person name="Choquer M."/>
            <person name="Collemare J."/>
            <person name="Cotton P."/>
            <person name="Danchin E.G."/>
            <person name="Da Silva C."/>
            <person name="Gautier A."/>
            <person name="Giraud C."/>
            <person name="Giraud T."/>
            <person name="Gonzalez C."/>
            <person name="Grossetete S."/>
            <person name="Guldener U."/>
            <person name="Henrissat B."/>
            <person name="Howlett B.J."/>
            <person name="Kodira C."/>
            <person name="Kretschmer M."/>
            <person name="Lappartient A."/>
            <person name="Leroch M."/>
            <person name="Levis C."/>
            <person name="Mauceli E."/>
            <person name="Neuveglise C."/>
            <person name="Oeser B."/>
            <person name="Pearson M."/>
            <person name="Poulain J."/>
            <person name="Poussereau N."/>
            <person name="Quesneville H."/>
            <person name="Rascle C."/>
            <person name="Schumacher J."/>
            <person name="Segurens B."/>
            <person name="Sexton A."/>
            <person name="Silva E."/>
            <person name="Sirven C."/>
            <person name="Soanes D.M."/>
            <person name="Talbot N.J."/>
            <person name="Templeton M."/>
            <person name="Yandava C."/>
            <person name="Yarden O."/>
            <person name="Zeng Q."/>
            <person name="Rollins J.A."/>
            <person name="Lebrun M.H."/>
            <person name="Dickman M."/>
        </authorList>
    </citation>
    <scope>NUCLEOTIDE SEQUENCE [LARGE SCALE GENOMIC DNA]</scope>
    <source>
        <strain evidence="7 8">B05.10</strain>
    </source>
</reference>
<dbReference type="SUPFAM" id="SSF51905">
    <property type="entry name" value="FAD/NAD(P)-binding domain"/>
    <property type="match status" value="1"/>
</dbReference>
<accession>A0A384JZH7</accession>
<keyword evidence="8" id="KW-1185">Reference proteome</keyword>
<gene>
    <name evidence="7" type="ORF">BCIN_12g05160</name>
</gene>
<dbReference type="AlphaFoldDB" id="A0A384JZH7"/>
<evidence type="ECO:0000256" key="4">
    <source>
        <dbReference type="ARBA" id="ARBA00022827"/>
    </source>
</evidence>
<evidence type="ECO:0000313" key="7">
    <source>
        <dbReference type="EMBL" id="ATZ55973.1"/>
    </source>
</evidence>
<reference evidence="7 8" key="3">
    <citation type="journal article" date="2017" name="Mol. Plant Pathol.">
        <title>A gapless genome sequence of the fungus Botrytis cinerea.</title>
        <authorList>
            <person name="Van Kan J.A."/>
            <person name="Stassen J.H."/>
            <person name="Mosbach A."/>
            <person name="Van Der Lee T.A."/>
            <person name="Faino L."/>
            <person name="Farmer A.D."/>
            <person name="Papasotiriou D.G."/>
            <person name="Zhou S."/>
            <person name="Seidl M.F."/>
            <person name="Cottam E."/>
            <person name="Edel D."/>
            <person name="Hahn M."/>
            <person name="Schwartz D.C."/>
            <person name="Dietrich R.A."/>
            <person name="Widdison S."/>
            <person name="Scalliet G."/>
        </authorList>
    </citation>
    <scope>NUCLEOTIDE SEQUENCE [LARGE SCALE GENOMIC DNA]</scope>
    <source>
        <strain evidence="7 8">B05.10</strain>
    </source>
</reference>
<reference evidence="7 8" key="2">
    <citation type="journal article" date="2012" name="Eukaryot. Cell">
        <title>Genome update of Botrytis cinerea strains B05.10 and T4.</title>
        <authorList>
            <person name="Staats M."/>
            <person name="van Kan J.A."/>
        </authorList>
    </citation>
    <scope>NUCLEOTIDE SEQUENCE [LARGE SCALE GENOMIC DNA]</scope>
    <source>
        <strain evidence="7 8">B05.10</strain>
    </source>
</reference>
<evidence type="ECO:0000256" key="3">
    <source>
        <dbReference type="ARBA" id="ARBA00022630"/>
    </source>
</evidence>
<comment type="similarity">
    <text evidence="2">Belongs to the GMC oxidoreductase family.</text>
</comment>
<protein>
    <recommendedName>
        <fullName evidence="6">Glucose-methanol-choline oxidoreductase N-terminal domain-containing protein</fullName>
    </recommendedName>
</protein>
<dbReference type="Proteomes" id="UP000001798">
    <property type="component" value="Chromosome 12"/>
</dbReference>
<dbReference type="InterPro" id="IPR012132">
    <property type="entry name" value="GMC_OxRdtase"/>
</dbReference>
<dbReference type="PANTHER" id="PTHR11552:SF210">
    <property type="entry name" value="GLUCOSE-METHANOL-CHOLINE OXIDOREDUCTASE N-TERMINAL DOMAIN-CONTAINING PROTEIN-RELATED"/>
    <property type="match status" value="1"/>
</dbReference>
<dbReference type="GeneID" id="36394740"/>
<dbReference type="InterPro" id="IPR000172">
    <property type="entry name" value="GMC_OxRdtase_N"/>
</dbReference>
<evidence type="ECO:0000313" key="8">
    <source>
        <dbReference type="Proteomes" id="UP000001798"/>
    </source>
</evidence>
<keyword evidence="5" id="KW-0560">Oxidoreductase</keyword>
<dbReference type="OrthoDB" id="3542493at2759"/>
<comment type="cofactor">
    <cofactor evidence="1">
        <name>FAD</name>
        <dbReference type="ChEBI" id="CHEBI:57692"/>
    </cofactor>
</comment>
<dbReference type="Gene3D" id="3.30.560.10">
    <property type="entry name" value="Glucose Oxidase, domain 3"/>
    <property type="match status" value="1"/>
</dbReference>